<dbReference type="EC" id="2.7.1.148" evidence="2"/>
<dbReference type="InterPro" id="IPR006204">
    <property type="entry name" value="GHMP_kinase_N_dom"/>
</dbReference>
<keyword evidence="4" id="KW-0547">Nucleotide-binding</keyword>
<keyword evidence="3" id="KW-0808">Transferase</keyword>
<comment type="similarity">
    <text evidence="1">Belongs to the GHMP kinase family. IspE subfamily.</text>
</comment>
<dbReference type="InterPro" id="IPR020568">
    <property type="entry name" value="Ribosomal_Su5_D2-typ_SF"/>
</dbReference>
<dbReference type="InterPro" id="IPR036554">
    <property type="entry name" value="GHMP_kinase_C_sf"/>
</dbReference>
<evidence type="ECO:0000256" key="6">
    <source>
        <dbReference type="ARBA" id="ARBA00022840"/>
    </source>
</evidence>
<feature type="domain" description="GHMP kinase C-terminal" evidence="9">
    <location>
        <begin position="214"/>
        <end position="272"/>
    </location>
</feature>
<sequence length="285" mass="29779">MTAKAASLGVASNRSAWAKVNLTLHITGQRSDGFHLLDSLVVRAGVGDRITVTPSDQLELFIDGPYGAAAPNDDRNLVVRAARLLDAGAGRGARLHLTKNLPAAAGIGGGSADAAATLHLLSAHWGLPVPDDIARLGADVPVCLSDIPQRMEGIGEVLTPAPKLPPCWLVLINPNKSAATPEVFSRLEARANAPMPKELPEFTSATAFAAWLATQRNDLEAPAVQVVPEVATCLQSLQDALLARMSGSGATCFGLYETQAFAQRAAARVADKHPGWWVVAAPVLG</sequence>
<gene>
    <name evidence="10" type="ORF">LCGC14_0456000</name>
</gene>
<keyword evidence="6" id="KW-0067">ATP-binding</keyword>
<dbReference type="PIRSF" id="PIRSF010376">
    <property type="entry name" value="IspE"/>
    <property type="match status" value="1"/>
</dbReference>
<dbReference type="SUPFAM" id="SSF54211">
    <property type="entry name" value="Ribosomal protein S5 domain 2-like"/>
    <property type="match status" value="1"/>
</dbReference>
<protein>
    <recommendedName>
        <fullName evidence="2">4-(cytidine 5'-diphospho)-2-C-methyl-D-erythritol kinase</fullName>
        <ecNumber evidence="2">2.7.1.148</ecNumber>
    </recommendedName>
    <alternativeName>
        <fullName evidence="7">4-(cytidine-5'-diphospho)-2-C-methyl-D-erythritol kinase</fullName>
    </alternativeName>
</protein>
<dbReference type="NCBIfam" id="TIGR00154">
    <property type="entry name" value="ispE"/>
    <property type="match status" value="1"/>
</dbReference>
<dbReference type="GO" id="GO:0016114">
    <property type="term" value="P:terpenoid biosynthetic process"/>
    <property type="evidence" value="ECO:0007669"/>
    <property type="project" value="InterPro"/>
</dbReference>
<dbReference type="InterPro" id="IPR004424">
    <property type="entry name" value="IspE"/>
</dbReference>
<evidence type="ECO:0000256" key="1">
    <source>
        <dbReference type="ARBA" id="ARBA00009684"/>
    </source>
</evidence>
<evidence type="ECO:0000259" key="9">
    <source>
        <dbReference type="Pfam" id="PF08544"/>
    </source>
</evidence>
<organism evidence="10">
    <name type="scientific">marine sediment metagenome</name>
    <dbReference type="NCBI Taxonomy" id="412755"/>
    <lineage>
        <taxon>unclassified sequences</taxon>
        <taxon>metagenomes</taxon>
        <taxon>ecological metagenomes</taxon>
    </lineage>
</organism>
<evidence type="ECO:0000259" key="8">
    <source>
        <dbReference type="Pfam" id="PF00288"/>
    </source>
</evidence>
<dbReference type="GO" id="GO:0005524">
    <property type="term" value="F:ATP binding"/>
    <property type="evidence" value="ECO:0007669"/>
    <property type="project" value="UniProtKB-KW"/>
</dbReference>
<dbReference type="SUPFAM" id="SSF55060">
    <property type="entry name" value="GHMP Kinase, C-terminal domain"/>
    <property type="match status" value="1"/>
</dbReference>
<dbReference type="GO" id="GO:0050515">
    <property type="term" value="F:4-(cytidine 5'-diphospho)-2-C-methyl-D-erythritol kinase activity"/>
    <property type="evidence" value="ECO:0007669"/>
    <property type="project" value="UniProtKB-EC"/>
</dbReference>
<evidence type="ECO:0000256" key="2">
    <source>
        <dbReference type="ARBA" id="ARBA00012052"/>
    </source>
</evidence>
<dbReference type="HAMAP" id="MF_00061">
    <property type="entry name" value="IspE"/>
    <property type="match status" value="1"/>
</dbReference>
<evidence type="ECO:0000256" key="3">
    <source>
        <dbReference type="ARBA" id="ARBA00022679"/>
    </source>
</evidence>
<dbReference type="NCBIfam" id="NF011202">
    <property type="entry name" value="PRK14608.1"/>
    <property type="match status" value="1"/>
</dbReference>
<reference evidence="10" key="1">
    <citation type="journal article" date="2015" name="Nature">
        <title>Complex archaea that bridge the gap between prokaryotes and eukaryotes.</title>
        <authorList>
            <person name="Spang A."/>
            <person name="Saw J.H."/>
            <person name="Jorgensen S.L."/>
            <person name="Zaremba-Niedzwiedzka K."/>
            <person name="Martijn J."/>
            <person name="Lind A.E."/>
            <person name="van Eijk R."/>
            <person name="Schleper C."/>
            <person name="Guy L."/>
            <person name="Ettema T.J."/>
        </authorList>
    </citation>
    <scope>NUCLEOTIDE SEQUENCE</scope>
</reference>
<name>A0A0F9SZG4_9ZZZZ</name>
<dbReference type="InterPro" id="IPR013750">
    <property type="entry name" value="GHMP_kinase_C_dom"/>
</dbReference>
<dbReference type="Pfam" id="PF08544">
    <property type="entry name" value="GHMP_kinases_C"/>
    <property type="match status" value="1"/>
</dbReference>
<evidence type="ECO:0000256" key="5">
    <source>
        <dbReference type="ARBA" id="ARBA00022777"/>
    </source>
</evidence>
<evidence type="ECO:0000256" key="4">
    <source>
        <dbReference type="ARBA" id="ARBA00022741"/>
    </source>
</evidence>
<dbReference type="EMBL" id="LAZR01000461">
    <property type="protein sequence ID" value="KKN67962.1"/>
    <property type="molecule type" value="Genomic_DNA"/>
</dbReference>
<feature type="domain" description="GHMP kinase N-terminal" evidence="8">
    <location>
        <begin position="76"/>
        <end position="140"/>
    </location>
</feature>
<dbReference type="PANTHER" id="PTHR43527">
    <property type="entry name" value="4-DIPHOSPHOCYTIDYL-2-C-METHYL-D-ERYTHRITOL KINASE, CHLOROPLASTIC"/>
    <property type="match status" value="1"/>
</dbReference>
<dbReference type="Gene3D" id="3.30.230.10">
    <property type="match status" value="1"/>
</dbReference>
<evidence type="ECO:0000256" key="7">
    <source>
        <dbReference type="ARBA" id="ARBA00032554"/>
    </source>
</evidence>
<accession>A0A0F9SZG4</accession>
<dbReference type="InterPro" id="IPR014721">
    <property type="entry name" value="Ribsml_uS5_D2-typ_fold_subgr"/>
</dbReference>
<proteinExistence type="inferred from homology"/>
<keyword evidence="5" id="KW-0418">Kinase</keyword>
<evidence type="ECO:0000313" key="10">
    <source>
        <dbReference type="EMBL" id="KKN67962.1"/>
    </source>
</evidence>
<comment type="caution">
    <text evidence="10">The sequence shown here is derived from an EMBL/GenBank/DDBJ whole genome shotgun (WGS) entry which is preliminary data.</text>
</comment>
<dbReference type="Gene3D" id="3.30.70.890">
    <property type="entry name" value="GHMP kinase, C-terminal domain"/>
    <property type="match status" value="1"/>
</dbReference>
<dbReference type="Pfam" id="PF00288">
    <property type="entry name" value="GHMP_kinases_N"/>
    <property type="match status" value="1"/>
</dbReference>
<dbReference type="AlphaFoldDB" id="A0A0F9SZG4"/>
<dbReference type="PANTHER" id="PTHR43527:SF2">
    <property type="entry name" value="4-DIPHOSPHOCYTIDYL-2-C-METHYL-D-ERYTHRITOL KINASE, CHLOROPLASTIC"/>
    <property type="match status" value="1"/>
</dbReference>